<dbReference type="AlphaFoldDB" id="A0A5J4V5B9"/>
<gene>
    <name evidence="2" type="ORF">EZS28_027184</name>
</gene>
<evidence type="ECO:0000313" key="2">
    <source>
        <dbReference type="EMBL" id="KAA6377291.1"/>
    </source>
</evidence>
<feature type="compositionally biased region" description="Polar residues" evidence="1">
    <location>
        <begin position="12"/>
        <end position="21"/>
    </location>
</feature>
<feature type="compositionally biased region" description="Basic and acidic residues" evidence="1">
    <location>
        <begin position="1"/>
        <end position="11"/>
    </location>
</feature>
<feature type="compositionally biased region" description="Low complexity" evidence="1">
    <location>
        <begin position="22"/>
        <end position="31"/>
    </location>
</feature>
<proteinExistence type="predicted"/>
<name>A0A5J4V5B9_9EUKA</name>
<comment type="caution">
    <text evidence="2">The sequence shown here is derived from an EMBL/GenBank/DDBJ whole genome shotgun (WGS) entry which is preliminary data.</text>
</comment>
<evidence type="ECO:0000256" key="1">
    <source>
        <dbReference type="SAM" id="MobiDB-lite"/>
    </source>
</evidence>
<protein>
    <submittedName>
        <fullName evidence="2">Uncharacterized protein</fullName>
    </submittedName>
</protein>
<reference evidence="2 3" key="1">
    <citation type="submission" date="2019-03" db="EMBL/GenBank/DDBJ databases">
        <title>Single cell metagenomics reveals metabolic interactions within the superorganism composed of flagellate Streblomastix strix and complex community of Bacteroidetes bacteria on its surface.</title>
        <authorList>
            <person name="Treitli S.C."/>
            <person name="Kolisko M."/>
            <person name="Husnik F."/>
            <person name="Keeling P."/>
            <person name="Hampl V."/>
        </authorList>
    </citation>
    <scope>NUCLEOTIDE SEQUENCE [LARGE SCALE GENOMIC DNA]</scope>
    <source>
        <strain evidence="2">ST1C</strain>
    </source>
</reference>
<dbReference type="Proteomes" id="UP000324800">
    <property type="component" value="Unassembled WGS sequence"/>
</dbReference>
<sequence>MKPQESNKDRFNQVNRQNKQNSSSSSSSSSSIRGVCCYGYARIGGINVLCTLLVDVVLCRGLSTVYIAACSIY</sequence>
<feature type="region of interest" description="Disordered" evidence="1">
    <location>
        <begin position="1"/>
        <end position="32"/>
    </location>
</feature>
<evidence type="ECO:0000313" key="3">
    <source>
        <dbReference type="Proteomes" id="UP000324800"/>
    </source>
</evidence>
<dbReference type="EMBL" id="SNRW01009929">
    <property type="protein sequence ID" value="KAA6377291.1"/>
    <property type="molecule type" value="Genomic_DNA"/>
</dbReference>
<accession>A0A5J4V5B9</accession>
<organism evidence="2 3">
    <name type="scientific">Streblomastix strix</name>
    <dbReference type="NCBI Taxonomy" id="222440"/>
    <lineage>
        <taxon>Eukaryota</taxon>
        <taxon>Metamonada</taxon>
        <taxon>Preaxostyla</taxon>
        <taxon>Oxymonadida</taxon>
        <taxon>Streblomastigidae</taxon>
        <taxon>Streblomastix</taxon>
    </lineage>
</organism>